<dbReference type="Proteomes" id="UP000008068">
    <property type="component" value="Unassembled WGS sequence"/>
</dbReference>
<accession>G0PCL4</accession>
<sequence length="17" mass="2080">MSLRLDRQNNIIVESYE</sequence>
<evidence type="ECO:0000313" key="2">
    <source>
        <dbReference type="Proteomes" id="UP000008068"/>
    </source>
</evidence>
<dbReference type="AlphaFoldDB" id="G0PCL4"/>
<proteinExistence type="predicted"/>
<dbReference type="InParanoid" id="G0PCL4"/>
<evidence type="ECO:0000313" key="1">
    <source>
        <dbReference type="EMBL" id="EGT51212.1"/>
    </source>
</evidence>
<organism evidence="2">
    <name type="scientific">Caenorhabditis brenneri</name>
    <name type="common">Nematode worm</name>
    <dbReference type="NCBI Taxonomy" id="135651"/>
    <lineage>
        <taxon>Eukaryota</taxon>
        <taxon>Metazoa</taxon>
        <taxon>Ecdysozoa</taxon>
        <taxon>Nematoda</taxon>
        <taxon>Chromadorea</taxon>
        <taxon>Rhabditida</taxon>
        <taxon>Rhabditina</taxon>
        <taxon>Rhabditomorpha</taxon>
        <taxon>Rhabditoidea</taxon>
        <taxon>Rhabditidae</taxon>
        <taxon>Peloderinae</taxon>
        <taxon>Caenorhabditis</taxon>
    </lineage>
</organism>
<keyword evidence="2" id="KW-1185">Reference proteome</keyword>
<reference evidence="2" key="1">
    <citation type="submission" date="2011-07" db="EMBL/GenBank/DDBJ databases">
        <authorList>
            <consortium name="Caenorhabditis brenneri Sequencing and Analysis Consortium"/>
            <person name="Wilson R.K."/>
        </authorList>
    </citation>
    <scope>NUCLEOTIDE SEQUENCE [LARGE SCALE GENOMIC DNA]</scope>
    <source>
        <strain evidence="2">PB2801</strain>
    </source>
</reference>
<name>G0PCL4_CAEBE</name>
<dbReference type="EMBL" id="GL380247">
    <property type="protein sequence ID" value="EGT51212.1"/>
    <property type="molecule type" value="Genomic_DNA"/>
</dbReference>
<protein>
    <submittedName>
        <fullName evidence="1">Uncharacterized protein</fullName>
    </submittedName>
</protein>
<gene>
    <name evidence="1" type="ORF">CAEBREN_16304</name>
</gene>